<feature type="transmembrane region" description="Helical" evidence="1">
    <location>
        <begin position="252"/>
        <end position="274"/>
    </location>
</feature>
<evidence type="ECO:0000256" key="1">
    <source>
        <dbReference type="SAM" id="Phobius"/>
    </source>
</evidence>
<dbReference type="PANTHER" id="PTHR37308:SF1">
    <property type="entry name" value="POLYPRENYL-PHOSPHATE TRANSPORTER"/>
    <property type="match status" value="1"/>
</dbReference>
<reference evidence="2 3" key="1">
    <citation type="submission" date="2017-04" db="EMBL/GenBank/DDBJ databases">
        <title>The genome sequence of Weissella cibaria isolated from wild Drosophila.</title>
        <authorList>
            <person name="Ricks N.J."/>
            <person name="Carroll C."/>
            <person name="Walters A."/>
            <person name="Newell P.D."/>
            <person name="Chaston J.M."/>
        </authorList>
    </citation>
    <scope>NUCLEOTIDE SEQUENCE [LARGE SCALE GENOMIC DNA]</scope>
    <source>
        <strain evidence="2 3">DmW_103</strain>
    </source>
</reference>
<dbReference type="PANTHER" id="PTHR37308">
    <property type="entry name" value="INTEGRAL MEMBRANE PROTEIN"/>
    <property type="match status" value="1"/>
</dbReference>
<proteinExistence type="predicted"/>
<name>A0A1X4JND6_9LACO</name>
<dbReference type="Pfam" id="PF04018">
    <property type="entry name" value="VCA0040-like"/>
    <property type="match status" value="1"/>
</dbReference>
<keyword evidence="1" id="KW-0812">Transmembrane</keyword>
<feature type="transmembrane region" description="Helical" evidence="1">
    <location>
        <begin position="194"/>
        <end position="214"/>
    </location>
</feature>
<accession>A0A1X4JND6</accession>
<dbReference type="EMBL" id="NDXJ01000002">
    <property type="protein sequence ID" value="OSP90284.1"/>
    <property type="molecule type" value="Genomic_DNA"/>
</dbReference>
<dbReference type="InterPro" id="IPR007163">
    <property type="entry name" value="VCA0040-like"/>
</dbReference>
<feature type="transmembrane region" description="Helical" evidence="1">
    <location>
        <begin position="126"/>
        <end position="147"/>
    </location>
</feature>
<feature type="transmembrane region" description="Helical" evidence="1">
    <location>
        <begin position="21"/>
        <end position="47"/>
    </location>
</feature>
<feature type="transmembrane region" description="Helical" evidence="1">
    <location>
        <begin position="226"/>
        <end position="246"/>
    </location>
</feature>
<sequence>MKNRRGLTMQKQPGDWIFRAVKGALIGSGFILPGISGGALAAVFGLYERIITFLANPFKRFKENVLYFMPVGIGALLGIFLLSFAISFVLGEHESVALWFFVGAIVGTLPSLWRDAAKEGRTPVDVVITVIAFAAMLAFLLFGAPLFSKIEASFGAWVLAGALIGLGLIVPGLSPSNFLIYLGLYKGMSDGIKHGDLGVLVPIMIGLVLIIALLSKFMAYIFKIAYAKLFHAIFGIVLASTVMIVPTDFKDFTIIHIVISVVLLALGTWLGWWMSRLEDKMHTK</sequence>
<dbReference type="AlphaFoldDB" id="A0A1X4JND6"/>
<protein>
    <submittedName>
        <fullName evidence="2">DUF368 domain-containing protein</fullName>
    </submittedName>
</protein>
<feature type="transmembrane region" description="Helical" evidence="1">
    <location>
        <begin position="154"/>
        <end position="174"/>
    </location>
</feature>
<keyword evidence="1" id="KW-0472">Membrane</keyword>
<evidence type="ECO:0000313" key="2">
    <source>
        <dbReference type="EMBL" id="OSP90284.1"/>
    </source>
</evidence>
<comment type="caution">
    <text evidence="2">The sequence shown here is derived from an EMBL/GenBank/DDBJ whole genome shotgun (WGS) entry which is preliminary data.</text>
</comment>
<evidence type="ECO:0000313" key="3">
    <source>
        <dbReference type="Proteomes" id="UP000193588"/>
    </source>
</evidence>
<organism evidence="2 3">
    <name type="scientific">Weissella cibaria</name>
    <dbReference type="NCBI Taxonomy" id="137591"/>
    <lineage>
        <taxon>Bacteria</taxon>
        <taxon>Bacillati</taxon>
        <taxon>Bacillota</taxon>
        <taxon>Bacilli</taxon>
        <taxon>Lactobacillales</taxon>
        <taxon>Lactobacillaceae</taxon>
        <taxon>Weissella</taxon>
    </lineage>
</organism>
<dbReference type="Proteomes" id="UP000193588">
    <property type="component" value="Unassembled WGS sequence"/>
</dbReference>
<feature type="transmembrane region" description="Helical" evidence="1">
    <location>
        <begin position="67"/>
        <end position="89"/>
    </location>
</feature>
<gene>
    <name evidence="2" type="ORF">B9D04_00600</name>
</gene>
<feature type="transmembrane region" description="Helical" evidence="1">
    <location>
        <begin position="96"/>
        <end position="114"/>
    </location>
</feature>
<keyword evidence="1" id="KW-1133">Transmembrane helix</keyword>